<dbReference type="AlphaFoldDB" id="A0A532V9P6"/>
<dbReference type="Pfam" id="PF00551">
    <property type="entry name" value="Formyl_trans_N"/>
    <property type="match status" value="1"/>
</dbReference>
<evidence type="ECO:0000313" key="12">
    <source>
        <dbReference type="EMBL" id="TKJ43930.1"/>
    </source>
</evidence>
<dbReference type="HAMAP" id="MF_00182">
    <property type="entry name" value="Formyl_trans"/>
    <property type="match status" value="1"/>
</dbReference>
<dbReference type="Pfam" id="PF02911">
    <property type="entry name" value="Formyl_trans_C"/>
    <property type="match status" value="1"/>
</dbReference>
<protein>
    <recommendedName>
        <fullName evidence="4 8">Methionyl-tRNA formyltransferase</fullName>
        <ecNumber evidence="3 8">2.1.2.9</ecNumber>
    </recommendedName>
</protein>
<keyword evidence="9" id="KW-1133">Transmembrane helix</keyword>
<dbReference type="CDD" id="cd08646">
    <property type="entry name" value="FMT_core_Met-tRNA-FMT_N"/>
    <property type="match status" value="1"/>
</dbReference>
<feature type="transmembrane region" description="Helical" evidence="9">
    <location>
        <begin position="21"/>
        <end position="38"/>
    </location>
</feature>
<dbReference type="GO" id="GO:0005829">
    <property type="term" value="C:cytosol"/>
    <property type="evidence" value="ECO:0007669"/>
    <property type="project" value="TreeGrafter"/>
</dbReference>
<dbReference type="Gene3D" id="3.10.25.10">
    <property type="entry name" value="Formyl transferase, C-terminal domain"/>
    <property type="match status" value="1"/>
</dbReference>
<dbReference type="InterPro" id="IPR036477">
    <property type="entry name" value="Formyl_transf_N_sf"/>
</dbReference>
<dbReference type="EMBL" id="NJBO01000002">
    <property type="protein sequence ID" value="TKJ43930.1"/>
    <property type="molecule type" value="Genomic_DNA"/>
</dbReference>
<dbReference type="Gene3D" id="3.40.50.170">
    <property type="entry name" value="Formyl transferase, N-terminal domain"/>
    <property type="match status" value="1"/>
</dbReference>
<dbReference type="NCBIfam" id="TIGR00460">
    <property type="entry name" value="fmt"/>
    <property type="match status" value="1"/>
</dbReference>
<dbReference type="CDD" id="cd08704">
    <property type="entry name" value="Met_tRNA_FMT_C"/>
    <property type="match status" value="1"/>
</dbReference>
<dbReference type="SUPFAM" id="SSF50486">
    <property type="entry name" value="FMT C-terminal domain-like"/>
    <property type="match status" value="1"/>
</dbReference>
<comment type="catalytic activity">
    <reaction evidence="7 8">
        <text>L-methionyl-tRNA(fMet) + (6R)-10-formyltetrahydrofolate = N-formyl-L-methionyl-tRNA(fMet) + (6S)-5,6,7,8-tetrahydrofolate + H(+)</text>
        <dbReference type="Rhea" id="RHEA:24380"/>
        <dbReference type="Rhea" id="RHEA-COMP:9952"/>
        <dbReference type="Rhea" id="RHEA-COMP:9953"/>
        <dbReference type="ChEBI" id="CHEBI:15378"/>
        <dbReference type="ChEBI" id="CHEBI:57453"/>
        <dbReference type="ChEBI" id="CHEBI:78530"/>
        <dbReference type="ChEBI" id="CHEBI:78844"/>
        <dbReference type="ChEBI" id="CHEBI:195366"/>
        <dbReference type="EC" id="2.1.2.9"/>
    </reaction>
</comment>
<evidence type="ECO:0000256" key="2">
    <source>
        <dbReference type="ARBA" id="ARBA00010699"/>
    </source>
</evidence>
<feature type="binding site" evidence="8">
    <location>
        <begin position="129"/>
        <end position="132"/>
    </location>
    <ligand>
        <name>(6S)-5,6,7,8-tetrahydrofolate</name>
        <dbReference type="ChEBI" id="CHEBI:57453"/>
    </ligand>
</feature>
<sequence length="336" mass="36713">MSRPPIRRNWRSTNPLSHRRSNLRILYFGTAAIGIPLLRRCVSLGQVAGVVTAPDRRAGRGRRPKPSAIKQAALEIGVEVYQPLDVNSPESIKWCASHKPDAFVLFAYGQILSGKLLAIPRWAINVHPSLLPAYRGAAPLQRAIMEGEEETGITIIQMSERVDTGGILLSEPLPIEPDDTYGDLAEHVSRAAGYLVEKTIEGLLDGTLKPSPQSSEGITKAPKIRKEERLIDWSRPVGKIHNLVRALSPEPLAYTFFRGKRLEIVHSRIADEEGAGVPGSMILESGKLVVQCGSGFLEVLKVKPEGKAQMDAAAFANGYRPKSNEILGSRNTHSCP</sequence>
<keyword evidence="5 8" id="KW-0808">Transferase</keyword>
<organism evidence="12 13">
    <name type="scientific">candidate division TA06 bacterium B3_TA06</name>
    <dbReference type="NCBI Taxonomy" id="2012487"/>
    <lineage>
        <taxon>Bacteria</taxon>
        <taxon>Bacteria division TA06</taxon>
    </lineage>
</organism>
<evidence type="ECO:0000256" key="1">
    <source>
        <dbReference type="ARBA" id="ARBA00002606"/>
    </source>
</evidence>
<dbReference type="GO" id="GO:0004479">
    <property type="term" value="F:methionyl-tRNA formyltransferase activity"/>
    <property type="evidence" value="ECO:0007669"/>
    <property type="project" value="UniProtKB-UniRule"/>
</dbReference>
<proteinExistence type="inferred from homology"/>
<evidence type="ECO:0000259" key="10">
    <source>
        <dbReference type="Pfam" id="PF00551"/>
    </source>
</evidence>
<dbReference type="Proteomes" id="UP000317778">
    <property type="component" value="Unassembled WGS sequence"/>
</dbReference>
<dbReference type="PANTHER" id="PTHR11138">
    <property type="entry name" value="METHIONYL-TRNA FORMYLTRANSFERASE"/>
    <property type="match status" value="1"/>
</dbReference>
<keyword evidence="9" id="KW-0812">Transmembrane</keyword>
<evidence type="ECO:0000256" key="5">
    <source>
        <dbReference type="ARBA" id="ARBA00022679"/>
    </source>
</evidence>
<dbReference type="InterPro" id="IPR002376">
    <property type="entry name" value="Formyl_transf_N"/>
</dbReference>
<evidence type="ECO:0000256" key="4">
    <source>
        <dbReference type="ARBA" id="ARBA00016014"/>
    </source>
</evidence>
<gene>
    <name evidence="8" type="primary">fmt</name>
    <name evidence="12" type="ORF">CEE36_02090</name>
</gene>
<dbReference type="InterPro" id="IPR005794">
    <property type="entry name" value="Fmt"/>
</dbReference>
<evidence type="ECO:0000259" key="11">
    <source>
        <dbReference type="Pfam" id="PF02911"/>
    </source>
</evidence>
<dbReference type="InterPro" id="IPR011034">
    <property type="entry name" value="Formyl_transferase-like_C_sf"/>
</dbReference>
<dbReference type="InterPro" id="IPR037022">
    <property type="entry name" value="Formyl_trans_C_sf"/>
</dbReference>
<comment type="caution">
    <text evidence="12">The sequence shown here is derived from an EMBL/GenBank/DDBJ whole genome shotgun (WGS) entry which is preliminary data.</text>
</comment>
<comment type="function">
    <text evidence="1 8">Attaches a formyl group to the free amino group of methionyl-tRNA(fMet). The formyl group appears to play a dual role in the initiator identity of N-formylmethionyl-tRNA by promoting its recognition by IF2 and preventing the misappropriation of this tRNA by the elongation apparatus.</text>
</comment>
<feature type="domain" description="Formyl transferase N-terminal" evidence="10">
    <location>
        <begin position="40"/>
        <end position="192"/>
    </location>
</feature>
<reference evidence="12 13" key="1">
    <citation type="submission" date="2017-06" db="EMBL/GenBank/DDBJ databases">
        <title>Novel microbial phyla capable of carbon fixation and sulfur reduction in deep-sea sediments.</title>
        <authorList>
            <person name="Huang J."/>
            <person name="Baker B."/>
            <person name="Wang Y."/>
        </authorList>
    </citation>
    <scope>NUCLEOTIDE SEQUENCE [LARGE SCALE GENOMIC DNA]</scope>
    <source>
        <strain evidence="12">B3_TA06</strain>
    </source>
</reference>
<dbReference type="PROSITE" id="PS00373">
    <property type="entry name" value="GART"/>
    <property type="match status" value="1"/>
</dbReference>
<dbReference type="InterPro" id="IPR005793">
    <property type="entry name" value="Formyl_trans_C"/>
</dbReference>
<name>A0A532V9P6_UNCT6</name>
<evidence type="ECO:0000256" key="6">
    <source>
        <dbReference type="ARBA" id="ARBA00022917"/>
    </source>
</evidence>
<accession>A0A532V9P6</accession>
<keyword evidence="6 8" id="KW-0648">Protein biosynthesis</keyword>
<dbReference type="InterPro" id="IPR044135">
    <property type="entry name" value="Met-tRNA-FMT_C"/>
</dbReference>
<dbReference type="InterPro" id="IPR041711">
    <property type="entry name" value="Met-tRNA-FMT_N"/>
</dbReference>
<dbReference type="PANTHER" id="PTHR11138:SF5">
    <property type="entry name" value="METHIONYL-TRNA FORMYLTRANSFERASE, MITOCHONDRIAL"/>
    <property type="match status" value="1"/>
</dbReference>
<evidence type="ECO:0000256" key="8">
    <source>
        <dbReference type="HAMAP-Rule" id="MF_00182"/>
    </source>
</evidence>
<comment type="similarity">
    <text evidence="2 8">Belongs to the Fmt family.</text>
</comment>
<dbReference type="SUPFAM" id="SSF53328">
    <property type="entry name" value="Formyltransferase"/>
    <property type="match status" value="1"/>
</dbReference>
<dbReference type="InterPro" id="IPR001555">
    <property type="entry name" value="GART_AS"/>
</dbReference>
<feature type="domain" description="Formyl transferase C-terminal" evidence="11">
    <location>
        <begin position="223"/>
        <end position="320"/>
    </location>
</feature>
<evidence type="ECO:0000256" key="3">
    <source>
        <dbReference type="ARBA" id="ARBA00012261"/>
    </source>
</evidence>
<evidence type="ECO:0000256" key="9">
    <source>
        <dbReference type="SAM" id="Phobius"/>
    </source>
</evidence>
<dbReference type="EC" id="2.1.2.9" evidence="3 8"/>
<evidence type="ECO:0000256" key="7">
    <source>
        <dbReference type="ARBA" id="ARBA00048558"/>
    </source>
</evidence>
<evidence type="ECO:0000313" key="13">
    <source>
        <dbReference type="Proteomes" id="UP000317778"/>
    </source>
</evidence>
<keyword evidence="9" id="KW-0472">Membrane</keyword>